<accession>A0A9D2PCA3</accession>
<dbReference type="Pfam" id="PF00126">
    <property type="entry name" value="HTH_1"/>
    <property type="match status" value="1"/>
</dbReference>
<name>A0A9D2PCA3_9FIRM</name>
<comment type="similarity">
    <text evidence="1">Belongs to the LysR transcriptional regulatory family.</text>
</comment>
<comment type="caution">
    <text evidence="6">The sequence shown here is derived from an EMBL/GenBank/DDBJ whole genome shotgun (WGS) entry which is preliminary data.</text>
</comment>
<evidence type="ECO:0000256" key="3">
    <source>
        <dbReference type="ARBA" id="ARBA00023125"/>
    </source>
</evidence>
<dbReference type="GO" id="GO:0003677">
    <property type="term" value="F:DNA binding"/>
    <property type="evidence" value="ECO:0007669"/>
    <property type="project" value="UniProtKB-KW"/>
</dbReference>
<evidence type="ECO:0000256" key="2">
    <source>
        <dbReference type="ARBA" id="ARBA00023015"/>
    </source>
</evidence>
<dbReference type="InterPro" id="IPR050950">
    <property type="entry name" value="HTH-type_LysR_regulators"/>
</dbReference>
<evidence type="ECO:0000256" key="4">
    <source>
        <dbReference type="ARBA" id="ARBA00023163"/>
    </source>
</evidence>
<dbReference type="CDD" id="cd05466">
    <property type="entry name" value="PBP2_LTTR_substrate"/>
    <property type="match status" value="1"/>
</dbReference>
<proteinExistence type="inferred from homology"/>
<keyword evidence="4" id="KW-0804">Transcription</keyword>
<gene>
    <name evidence="6" type="ORF">IAA04_05915</name>
</gene>
<dbReference type="SUPFAM" id="SSF53850">
    <property type="entry name" value="Periplasmic binding protein-like II"/>
    <property type="match status" value="1"/>
</dbReference>
<evidence type="ECO:0000313" key="6">
    <source>
        <dbReference type="EMBL" id="HJC47569.1"/>
    </source>
</evidence>
<dbReference type="EMBL" id="DWWL01000040">
    <property type="protein sequence ID" value="HJC47569.1"/>
    <property type="molecule type" value="Genomic_DNA"/>
</dbReference>
<dbReference type="Gene3D" id="1.10.10.10">
    <property type="entry name" value="Winged helix-like DNA-binding domain superfamily/Winged helix DNA-binding domain"/>
    <property type="match status" value="1"/>
</dbReference>
<evidence type="ECO:0000313" key="7">
    <source>
        <dbReference type="Proteomes" id="UP000823883"/>
    </source>
</evidence>
<dbReference type="InterPro" id="IPR036388">
    <property type="entry name" value="WH-like_DNA-bd_sf"/>
</dbReference>
<dbReference type="InterPro" id="IPR036390">
    <property type="entry name" value="WH_DNA-bd_sf"/>
</dbReference>
<dbReference type="Pfam" id="PF03466">
    <property type="entry name" value="LysR_substrate"/>
    <property type="match status" value="1"/>
</dbReference>
<dbReference type="Proteomes" id="UP000823883">
    <property type="component" value="Unassembled WGS sequence"/>
</dbReference>
<dbReference type="AlphaFoldDB" id="A0A9D2PCA3"/>
<dbReference type="PRINTS" id="PR00039">
    <property type="entry name" value="HTHLYSR"/>
</dbReference>
<organism evidence="6 7">
    <name type="scientific">Candidatus Lachnoclostridium pullistercoris</name>
    <dbReference type="NCBI Taxonomy" id="2838632"/>
    <lineage>
        <taxon>Bacteria</taxon>
        <taxon>Bacillati</taxon>
        <taxon>Bacillota</taxon>
        <taxon>Clostridia</taxon>
        <taxon>Lachnospirales</taxon>
        <taxon>Lachnospiraceae</taxon>
    </lineage>
</organism>
<dbReference type="Gene3D" id="3.40.190.290">
    <property type="match status" value="1"/>
</dbReference>
<feature type="domain" description="HTH lysR-type" evidence="5">
    <location>
        <begin position="1"/>
        <end position="57"/>
    </location>
</feature>
<dbReference type="SUPFAM" id="SSF46785">
    <property type="entry name" value="Winged helix' DNA-binding domain"/>
    <property type="match status" value="1"/>
</dbReference>
<dbReference type="GO" id="GO:0003700">
    <property type="term" value="F:DNA-binding transcription factor activity"/>
    <property type="evidence" value="ECO:0007669"/>
    <property type="project" value="InterPro"/>
</dbReference>
<keyword evidence="3" id="KW-0238">DNA-binding</keyword>
<evidence type="ECO:0000256" key="1">
    <source>
        <dbReference type="ARBA" id="ARBA00009437"/>
    </source>
</evidence>
<sequence length="327" mass="36658">MQQEMKYIYMVYQKGSFSKAAQALYMTQPALSIAVQRVENEIGMPLFRRDHQPLELTEAGKVYIAKIREIQFLEYQLEQQLGDLSSLKTGRLRLGGSHYINSYILPPVLAEYQKNWPGIRLELKESGSGDLISLVKDNVIDLTFNCNPSPKDTFHRIPAFEDRILLAVPAAFPVNSRLTGQAMTSDDILRGVHLTDAPAPVNISCFSDTPFLLLTPGNNLHERAETIFQDSGVTPVIRMEVSQLVTAFHLCCAGMGAAFISDRLVTVPDDRVLYYQLDSPLAHRFFDIVIPGKTYVSVAQKAFVDLFVSYYRPSASQVLSSTEERLS</sequence>
<dbReference type="GO" id="GO:0005829">
    <property type="term" value="C:cytosol"/>
    <property type="evidence" value="ECO:0007669"/>
    <property type="project" value="TreeGrafter"/>
</dbReference>
<dbReference type="InterPro" id="IPR005119">
    <property type="entry name" value="LysR_subst-bd"/>
</dbReference>
<dbReference type="PANTHER" id="PTHR30419">
    <property type="entry name" value="HTH-TYPE TRANSCRIPTIONAL REGULATOR YBHD"/>
    <property type="match status" value="1"/>
</dbReference>
<keyword evidence="2" id="KW-0805">Transcription regulation</keyword>
<dbReference type="PANTHER" id="PTHR30419:SF8">
    <property type="entry name" value="NITROGEN ASSIMILATION TRANSCRIPTIONAL ACTIVATOR-RELATED"/>
    <property type="match status" value="1"/>
</dbReference>
<evidence type="ECO:0000259" key="5">
    <source>
        <dbReference type="PROSITE" id="PS50931"/>
    </source>
</evidence>
<dbReference type="InterPro" id="IPR000847">
    <property type="entry name" value="LysR_HTH_N"/>
</dbReference>
<reference evidence="6" key="2">
    <citation type="submission" date="2021-04" db="EMBL/GenBank/DDBJ databases">
        <authorList>
            <person name="Gilroy R."/>
        </authorList>
    </citation>
    <scope>NUCLEOTIDE SEQUENCE</scope>
    <source>
        <strain evidence="6">CHK183-5548</strain>
    </source>
</reference>
<reference evidence="6" key="1">
    <citation type="journal article" date="2021" name="PeerJ">
        <title>Extensive microbial diversity within the chicken gut microbiome revealed by metagenomics and culture.</title>
        <authorList>
            <person name="Gilroy R."/>
            <person name="Ravi A."/>
            <person name="Getino M."/>
            <person name="Pursley I."/>
            <person name="Horton D.L."/>
            <person name="Alikhan N.F."/>
            <person name="Baker D."/>
            <person name="Gharbi K."/>
            <person name="Hall N."/>
            <person name="Watson M."/>
            <person name="Adriaenssens E.M."/>
            <person name="Foster-Nyarko E."/>
            <person name="Jarju S."/>
            <person name="Secka A."/>
            <person name="Antonio M."/>
            <person name="Oren A."/>
            <person name="Chaudhuri R.R."/>
            <person name="La Ragione R."/>
            <person name="Hildebrand F."/>
            <person name="Pallen M.J."/>
        </authorList>
    </citation>
    <scope>NUCLEOTIDE SEQUENCE</scope>
    <source>
        <strain evidence="6">CHK183-5548</strain>
    </source>
</reference>
<protein>
    <submittedName>
        <fullName evidence="6">LysR family transcriptional regulator</fullName>
    </submittedName>
</protein>
<dbReference type="PROSITE" id="PS50931">
    <property type="entry name" value="HTH_LYSR"/>
    <property type="match status" value="1"/>
</dbReference>